<dbReference type="InterPro" id="IPR000454">
    <property type="entry name" value="ATP_synth_F0_csu"/>
</dbReference>
<dbReference type="GO" id="GO:0033177">
    <property type="term" value="C:proton-transporting two-sector ATPase complex, proton-transporting domain"/>
    <property type="evidence" value="ECO:0007669"/>
    <property type="project" value="InterPro"/>
</dbReference>
<organism evidence="19 20">
    <name type="scientific">Pteropus alecto</name>
    <name type="common">Black flying fox</name>
    <dbReference type="NCBI Taxonomy" id="9402"/>
    <lineage>
        <taxon>Eukaryota</taxon>
        <taxon>Metazoa</taxon>
        <taxon>Chordata</taxon>
        <taxon>Craniata</taxon>
        <taxon>Vertebrata</taxon>
        <taxon>Euteleostomi</taxon>
        <taxon>Mammalia</taxon>
        <taxon>Eutheria</taxon>
        <taxon>Laurasiatheria</taxon>
        <taxon>Chiroptera</taxon>
        <taxon>Yinpterochiroptera</taxon>
        <taxon>Pteropodoidea</taxon>
        <taxon>Pteropodidae</taxon>
        <taxon>Pteropodinae</taxon>
        <taxon>Pteropus</taxon>
    </lineage>
</organism>
<feature type="transmembrane region" description="Helical" evidence="17">
    <location>
        <begin position="166"/>
        <end position="194"/>
    </location>
</feature>
<keyword evidence="12" id="KW-0496">Mitochondrion</keyword>
<evidence type="ECO:0000256" key="10">
    <source>
        <dbReference type="ARBA" id="ARBA00023065"/>
    </source>
</evidence>
<dbReference type="Pfam" id="PF00137">
    <property type="entry name" value="ATP-synt_C"/>
    <property type="match status" value="1"/>
</dbReference>
<dbReference type="PANTHER" id="PTHR10031">
    <property type="entry name" value="ATP SYNTHASE LIPID-BINDING PROTEIN, MITOCHONDRIAL"/>
    <property type="match status" value="1"/>
</dbReference>
<dbReference type="PANTHER" id="PTHR10031:SF0">
    <property type="entry name" value="ATPASE PROTEIN 9"/>
    <property type="match status" value="1"/>
</dbReference>
<dbReference type="STRING" id="9402.L5KX54"/>
<evidence type="ECO:0000256" key="7">
    <source>
        <dbReference type="ARBA" id="ARBA00022781"/>
    </source>
</evidence>
<dbReference type="InterPro" id="IPR038662">
    <property type="entry name" value="ATP_synth_F0_csu_sf"/>
</dbReference>
<evidence type="ECO:0000256" key="16">
    <source>
        <dbReference type="ARBA" id="ARBA00033111"/>
    </source>
</evidence>
<evidence type="ECO:0000256" key="15">
    <source>
        <dbReference type="ARBA" id="ARBA00032304"/>
    </source>
</evidence>
<protein>
    <recommendedName>
        <fullName evidence="15">ATP synthase lipid-binding protein</fullName>
    </recommendedName>
    <alternativeName>
        <fullName evidence="16">ATPase protein 9</fullName>
    </alternativeName>
    <alternativeName>
        <fullName evidence="14">ATPase subunit c</fullName>
    </alternativeName>
</protein>
<dbReference type="AlphaFoldDB" id="L5KX54"/>
<evidence type="ECO:0000256" key="8">
    <source>
        <dbReference type="ARBA" id="ARBA00022946"/>
    </source>
</evidence>
<evidence type="ECO:0000313" key="19">
    <source>
        <dbReference type="EMBL" id="ELK16044.1"/>
    </source>
</evidence>
<comment type="subcellular location">
    <subcellularLocation>
        <location evidence="1">Mitochondrion membrane</location>
        <topology evidence="1">Multi-pass membrane protein</topology>
    </subcellularLocation>
</comment>
<evidence type="ECO:0000256" key="12">
    <source>
        <dbReference type="ARBA" id="ARBA00023128"/>
    </source>
</evidence>
<gene>
    <name evidence="19" type="ORF">PAL_GLEAN10018066</name>
</gene>
<keyword evidence="5" id="KW-0138">CF(0)</keyword>
<dbReference type="InterPro" id="IPR035921">
    <property type="entry name" value="F/V-ATP_Csub_sf"/>
</dbReference>
<keyword evidence="3 17" id="KW-0813">Transport</keyword>
<dbReference type="InterPro" id="IPR002379">
    <property type="entry name" value="ATPase_proteolipid_c-like_dom"/>
</dbReference>
<keyword evidence="4" id="KW-0488">Methylation</keyword>
<dbReference type="GO" id="GO:0015078">
    <property type="term" value="F:proton transmembrane transporter activity"/>
    <property type="evidence" value="ECO:0007669"/>
    <property type="project" value="InterPro"/>
</dbReference>
<evidence type="ECO:0000256" key="9">
    <source>
        <dbReference type="ARBA" id="ARBA00022989"/>
    </source>
</evidence>
<dbReference type="CDD" id="cd18182">
    <property type="entry name" value="ATP-synt_Fo_c_ATP5G3"/>
    <property type="match status" value="1"/>
</dbReference>
<keyword evidence="11 17" id="KW-0446">Lipid-binding</keyword>
<dbReference type="PRINTS" id="PR00124">
    <property type="entry name" value="ATPASEC"/>
</dbReference>
<keyword evidence="6 17" id="KW-0812">Transmembrane</keyword>
<sequence>MLKGIIQIYCNTHEFPQGSPAPPLLPPTQKTSQDPACSLVSDGVHQEQLPSHSISSLENVCLHQVCLHPLLSQLLNRSLTTVVLKQPETLTDESLSSLAASRSLTSLISSCSFQSSAISRDVDTAAKFLAAAAAAVEVAGSGAGIEIVFGSLIIGYVGNPSLKPQLFSYAILGFALSKAMGLFCLMVAFIILFAM</sequence>
<evidence type="ECO:0000259" key="18">
    <source>
        <dbReference type="Pfam" id="PF00137"/>
    </source>
</evidence>
<evidence type="ECO:0000256" key="11">
    <source>
        <dbReference type="ARBA" id="ARBA00023121"/>
    </source>
</evidence>
<dbReference type="GO" id="GO:0031966">
    <property type="term" value="C:mitochondrial membrane"/>
    <property type="evidence" value="ECO:0007669"/>
    <property type="project" value="UniProtKB-SubCell"/>
</dbReference>
<dbReference type="Proteomes" id="UP000010552">
    <property type="component" value="Unassembled WGS sequence"/>
</dbReference>
<evidence type="ECO:0000256" key="5">
    <source>
        <dbReference type="ARBA" id="ARBA00022547"/>
    </source>
</evidence>
<evidence type="ECO:0000256" key="14">
    <source>
        <dbReference type="ARBA" id="ARBA00029852"/>
    </source>
</evidence>
<evidence type="ECO:0000256" key="1">
    <source>
        <dbReference type="ARBA" id="ARBA00004225"/>
    </source>
</evidence>
<evidence type="ECO:0000256" key="13">
    <source>
        <dbReference type="ARBA" id="ARBA00023136"/>
    </source>
</evidence>
<proteinExistence type="inferred from homology"/>
<keyword evidence="10 17" id="KW-0406">Ion transport</keyword>
<dbReference type="InParanoid" id="L5KX54"/>
<dbReference type="EMBL" id="KB030484">
    <property type="protein sequence ID" value="ELK16044.1"/>
    <property type="molecule type" value="Genomic_DNA"/>
</dbReference>
<evidence type="ECO:0000256" key="17">
    <source>
        <dbReference type="RuleBase" id="RU004221"/>
    </source>
</evidence>
<comment type="similarity">
    <text evidence="2 17">Belongs to the ATPase C chain family.</text>
</comment>
<feature type="transmembrane region" description="Helical" evidence="17">
    <location>
        <begin position="128"/>
        <end position="154"/>
    </location>
</feature>
<evidence type="ECO:0000256" key="3">
    <source>
        <dbReference type="ARBA" id="ARBA00022448"/>
    </source>
</evidence>
<dbReference type="GO" id="GO:0045259">
    <property type="term" value="C:proton-transporting ATP synthase complex"/>
    <property type="evidence" value="ECO:0007669"/>
    <property type="project" value="UniProtKB-KW"/>
</dbReference>
<keyword evidence="7 17" id="KW-0375">Hydrogen ion transport</keyword>
<evidence type="ECO:0000256" key="4">
    <source>
        <dbReference type="ARBA" id="ARBA00022481"/>
    </source>
</evidence>
<evidence type="ECO:0000256" key="6">
    <source>
        <dbReference type="ARBA" id="ARBA00022692"/>
    </source>
</evidence>
<name>L5KX54_PTEAL</name>
<evidence type="ECO:0000256" key="2">
    <source>
        <dbReference type="ARBA" id="ARBA00006704"/>
    </source>
</evidence>
<keyword evidence="8" id="KW-0809">Transit peptide</keyword>
<keyword evidence="9 17" id="KW-1133">Transmembrane helix</keyword>
<keyword evidence="13 17" id="KW-0472">Membrane</keyword>
<feature type="domain" description="V-ATPase proteolipid subunit C-like" evidence="18">
    <location>
        <begin position="130"/>
        <end position="191"/>
    </location>
</feature>
<keyword evidence="20" id="KW-1185">Reference proteome</keyword>
<dbReference type="GO" id="GO:0008289">
    <property type="term" value="F:lipid binding"/>
    <property type="evidence" value="ECO:0007669"/>
    <property type="project" value="UniProtKB-KW"/>
</dbReference>
<accession>L5KX54</accession>
<evidence type="ECO:0000313" key="20">
    <source>
        <dbReference type="Proteomes" id="UP000010552"/>
    </source>
</evidence>
<dbReference type="FunFam" id="1.20.20.10:FF:000003">
    <property type="entry name" value="Atp synthase f complex subunit mitochondrial"/>
    <property type="match status" value="1"/>
</dbReference>
<dbReference type="Gene3D" id="1.20.20.10">
    <property type="entry name" value="F1F0 ATP synthase subunit C"/>
    <property type="match status" value="1"/>
</dbReference>
<reference evidence="20" key="1">
    <citation type="journal article" date="2013" name="Science">
        <title>Comparative analysis of bat genomes provides insight into the evolution of flight and immunity.</title>
        <authorList>
            <person name="Zhang G."/>
            <person name="Cowled C."/>
            <person name="Shi Z."/>
            <person name="Huang Z."/>
            <person name="Bishop-Lilly K.A."/>
            <person name="Fang X."/>
            <person name="Wynne J.W."/>
            <person name="Xiong Z."/>
            <person name="Baker M.L."/>
            <person name="Zhao W."/>
            <person name="Tachedjian M."/>
            <person name="Zhu Y."/>
            <person name="Zhou P."/>
            <person name="Jiang X."/>
            <person name="Ng J."/>
            <person name="Yang L."/>
            <person name="Wu L."/>
            <person name="Xiao J."/>
            <person name="Feng Y."/>
            <person name="Chen Y."/>
            <person name="Sun X."/>
            <person name="Zhang Y."/>
            <person name="Marsh G.A."/>
            <person name="Crameri G."/>
            <person name="Broder C.C."/>
            <person name="Frey K.G."/>
            <person name="Wang L.F."/>
            <person name="Wang J."/>
        </authorList>
    </citation>
    <scope>NUCLEOTIDE SEQUENCE [LARGE SCALE GENOMIC DNA]</scope>
</reference>
<dbReference type="GO" id="GO:0015986">
    <property type="term" value="P:proton motive force-driven ATP synthesis"/>
    <property type="evidence" value="ECO:0007669"/>
    <property type="project" value="InterPro"/>
</dbReference>
<dbReference type="SUPFAM" id="SSF81333">
    <property type="entry name" value="F1F0 ATP synthase subunit C"/>
    <property type="match status" value="1"/>
</dbReference>